<evidence type="ECO:0000256" key="2">
    <source>
        <dbReference type="ARBA" id="ARBA00009634"/>
    </source>
</evidence>
<reference evidence="16" key="2">
    <citation type="submission" date="2021-11" db="EMBL/GenBank/DDBJ databases">
        <authorList>
            <person name="Cai L."/>
        </authorList>
    </citation>
    <scope>NUCLEOTIDE SEQUENCE</scope>
    <source>
        <strain evidence="16">GDLAMIinbred7</strain>
    </source>
</reference>
<keyword evidence="7" id="KW-0677">Repeat</keyword>
<evidence type="ECO:0000256" key="5">
    <source>
        <dbReference type="ARBA" id="ARBA00022692"/>
    </source>
</evidence>
<reference evidence="16" key="1">
    <citation type="journal article" date="2021" name="Commun. Biol.">
        <title>Whole-genome sequencing reveals sex determination and liver high-fat storage mechanisms of yellowstripe goby (Mugilogobius chulae).</title>
        <authorList>
            <person name="Cai L"/>
            <person name="Liu G"/>
            <person name="Wei Y"/>
            <person name="Zhu Y"/>
            <person name="Li J"/>
            <person name="Miao Z"/>
            <person name="Chen M"/>
            <person name="Yue Z"/>
            <person name="Yu L"/>
            <person name="Dong Z"/>
            <person name="Ye H"/>
            <person name="Sun W"/>
            <person name="Huang R."/>
        </authorList>
    </citation>
    <scope>NUCLEOTIDE SEQUENCE</scope>
    <source>
        <strain evidence="16">GDLAMIinbred7</strain>
    </source>
</reference>
<evidence type="ECO:0000256" key="10">
    <source>
        <dbReference type="ARBA" id="ARBA00023136"/>
    </source>
</evidence>
<dbReference type="GO" id="GO:0006954">
    <property type="term" value="P:inflammatory response"/>
    <property type="evidence" value="ECO:0007669"/>
    <property type="project" value="UniProtKB-KW"/>
</dbReference>
<evidence type="ECO:0000256" key="12">
    <source>
        <dbReference type="ARBA" id="ARBA00023180"/>
    </source>
</evidence>
<evidence type="ECO:0000256" key="14">
    <source>
        <dbReference type="SAM" id="Phobius"/>
    </source>
</evidence>
<keyword evidence="13" id="KW-0395">Inflammatory response</keyword>
<keyword evidence="11" id="KW-0675">Receptor</keyword>
<dbReference type="SMART" id="SM00365">
    <property type="entry name" value="LRR_SD22"/>
    <property type="match status" value="6"/>
</dbReference>
<dbReference type="EMBL" id="OL627284">
    <property type="protein sequence ID" value="UZH24405.1"/>
    <property type="molecule type" value="mRNA"/>
</dbReference>
<evidence type="ECO:0000256" key="8">
    <source>
        <dbReference type="ARBA" id="ARBA00022859"/>
    </source>
</evidence>
<keyword evidence="6" id="KW-0732">Signal</keyword>
<keyword evidence="4" id="KW-0433">Leucine-rich repeat</keyword>
<dbReference type="Pfam" id="PF01582">
    <property type="entry name" value="TIR"/>
    <property type="match status" value="2"/>
</dbReference>
<name>A0A9E8IIP4_9GOBI</name>
<dbReference type="AlphaFoldDB" id="A0A9E8IIP4"/>
<dbReference type="InterPro" id="IPR000483">
    <property type="entry name" value="Cys-rich_flank_reg_C"/>
</dbReference>
<dbReference type="PROSITE" id="PS51450">
    <property type="entry name" value="LRR"/>
    <property type="match status" value="4"/>
</dbReference>
<dbReference type="Gene3D" id="3.80.10.10">
    <property type="entry name" value="Ribonuclease Inhibitor"/>
    <property type="match status" value="4"/>
</dbReference>
<dbReference type="SUPFAM" id="SSF52200">
    <property type="entry name" value="Toll/Interleukin receptor TIR domain"/>
    <property type="match status" value="2"/>
</dbReference>
<evidence type="ECO:0000256" key="9">
    <source>
        <dbReference type="ARBA" id="ARBA00022989"/>
    </source>
</evidence>
<dbReference type="GO" id="GO:0038023">
    <property type="term" value="F:signaling receptor activity"/>
    <property type="evidence" value="ECO:0007669"/>
    <property type="project" value="TreeGrafter"/>
</dbReference>
<dbReference type="SMART" id="SM00082">
    <property type="entry name" value="LRRCT"/>
    <property type="match status" value="2"/>
</dbReference>
<evidence type="ECO:0000256" key="6">
    <source>
        <dbReference type="ARBA" id="ARBA00022729"/>
    </source>
</evidence>
<evidence type="ECO:0000256" key="13">
    <source>
        <dbReference type="ARBA" id="ARBA00023198"/>
    </source>
</evidence>
<dbReference type="SMART" id="SM00369">
    <property type="entry name" value="LRR_TYP"/>
    <property type="match status" value="9"/>
</dbReference>
<dbReference type="PRINTS" id="PR01537">
    <property type="entry name" value="INTRLKN1R1F"/>
</dbReference>
<dbReference type="Gene3D" id="3.40.50.10140">
    <property type="entry name" value="Toll/interleukin-1 receptor homology (TIR) domain"/>
    <property type="match status" value="2"/>
</dbReference>
<dbReference type="GO" id="GO:0007165">
    <property type="term" value="P:signal transduction"/>
    <property type="evidence" value="ECO:0007669"/>
    <property type="project" value="InterPro"/>
</dbReference>
<keyword evidence="8" id="KW-0391">Immunity</keyword>
<proteinExistence type="evidence at transcript level"/>
<evidence type="ECO:0000256" key="3">
    <source>
        <dbReference type="ARBA" id="ARBA00022588"/>
    </source>
</evidence>
<feature type="domain" description="TIR" evidence="15">
    <location>
        <begin position="775"/>
        <end position="916"/>
    </location>
</feature>
<keyword evidence="12" id="KW-0325">Glycoprotein</keyword>
<sequence length="932" mass="108462">MRSGDQMQRSFSQSQPYKLWTCHKNHLTSLDFLLEANLTQLQKLILRSNDLSVINVEVFEALPSLQYLDLWGNPFACNCSNADFIHWAIFNRQVYVNRAFQYKCASPASHLGALLLEFNFRWCWESAGFVCFVSSSALVLLTLLGSFIHHFLRVSLLYSFYLLRAFLYHRQRQGCAEIYDAFVSYNVHDEEWVYRELVPELEERQGWRLCLHHRDFQPGKAIMENITDAIYSSRKTLCVISQQYLHSEWCSREIQMASFRLLDEKDVLVLLFLEELSSNQLSPFFRMRKLLRRRTYVSWSGARATVHSVTYLILQGVKYLDKSLLVFACEILPLQKLDLKSSKMSTLDNSLQSCSQLTHLDLSFNSLTNITPDALQMLTHLSELNFGGNDVTSVPLTIRNMSSLRSLSLAFNLIQKLDCLDFSGLWLLTELVLKSNKLVELNSCVFQDLHNLQTLDVSLNRLHEFDDSFILSLPNLLVLVAEKNNIEKLQKGVFKNMSKLTDLKLDAQRGIDLEMGTWDGLTNLRNLIISPAFLYDSNFFNLPMLDTLHFSVSDTKCFWWQNDVQSFKNLTFFLSEEPFCDSHSFVQTPHLLHLEVKNNEIWRPDAAFFQPITALQTLDLSQNHLTSLDFLLEANLTQLQKLILRSNDLSVINVEVFEALPSLQYLDLWGNPFTCNCSNADFIHWAIFNRQVYVNRAFQYKCASPASHLGALLLEFNFRWCWEFAGFVCFVSSSALVLLTLLCSFIHHFLRVSLLYSFYLLRAFLYHRQRQGCAEVYDAFVSYNVHDEEWVYRELVPELEERQGWRLCLHHRDFQPGKAIMENITDAIYSSRKTLCVISQQYLHSEWCSREIQMASFRLLDEKKDVLVLLFLEELSSNQLSPFFRMRKLLRRRTYVSWSGARGHRGLFWEKVRRALQSGTELPAEGLLPPDV</sequence>
<dbReference type="InterPro" id="IPR035897">
    <property type="entry name" value="Toll_tir_struct_dom_sf"/>
</dbReference>
<comment type="subcellular location">
    <subcellularLocation>
        <location evidence="1">Membrane</location>
        <topology evidence="1">Single-pass type I membrane protein</topology>
    </subcellularLocation>
</comment>
<dbReference type="FunFam" id="3.40.50.10140:FF:000001">
    <property type="entry name" value="Toll-like receptor 2"/>
    <property type="match status" value="2"/>
</dbReference>
<protein>
    <submittedName>
        <fullName evidence="16">TLR23j</fullName>
    </submittedName>
</protein>
<feature type="domain" description="TIR" evidence="15">
    <location>
        <begin position="177"/>
        <end position="324"/>
    </location>
</feature>
<dbReference type="PRINTS" id="PR00019">
    <property type="entry name" value="LEURICHRPT"/>
</dbReference>
<dbReference type="SMART" id="SM00255">
    <property type="entry name" value="TIR"/>
    <property type="match status" value="2"/>
</dbReference>
<dbReference type="SUPFAM" id="SSF52058">
    <property type="entry name" value="L domain-like"/>
    <property type="match status" value="2"/>
</dbReference>
<dbReference type="PANTHER" id="PTHR24365">
    <property type="entry name" value="TOLL-LIKE RECEPTOR"/>
    <property type="match status" value="1"/>
</dbReference>
<evidence type="ECO:0000259" key="15">
    <source>
        <dbReference type="PROSITE" id="PS50104"/>
    </source>
</evidence>
<evidence type="ECO:0000256" key="7">
    <source>
        <dbReference type="ARBA" id="ARBA00022737"/>
    </source>
</evidence>
<evidence type="ECO:0000256" key="4">
    <source>
        <dbReference type="ARBA" id="ARBA00022614"/>
    </source>
</evidence>
<accession>A0A9E8IIP4</accession>
<dbReference type="Pfam" id="PF13855">
    <property type="entry name" value="LRR_8"/>
    <property type="match status" value="4"/>
</dbReference>
<dbReference type="InterPro" id="IPR032675">
    <property type="entry name" value="LRR_dom_sf"/>
</dbReference>
<evidence type="ECO:0000256" key="11">
    <source>
        <dbReference type="ARBA" id="ARBA00023170"/>
    </source>
</evidence>
<dbReference type="GO" id="GO:0045087">
    <property type="term" value="P:innate immune response"/>
    <property type="evidence" value="ECO:0007669"/>
    <property type="project" value="UniProtKB-KW"/>
</dbReference>
<keyword evidence="5 14" id="KW-0812">Transmembrane</keyword>
<feature type="transmembrane region" description="Helical" evidence="14">
    <location>
        <begin position="122"/>
        <end position="144"/>
    </location>
</feature>
<keyword evidence="9 14" id="KW-1133">Transmembrane helix</keyword>
<dbReference type="InterPro" id="IPR000157">
    <property type="entry name" value="TIR_dom"/>
</dbReference>
<dbReference type="InterPro" id="IPR003591">
    <property type="entry name" value="Leu-rich_rpt_typical-subtyp"/>
</dbReference>
<evidence type="ECO:0000256" key="1">
    <source>
        <dbReference type="ARBA" id="ARBA00004479"/>
    </source>
</evidence>
<dbReference type="PANTHER" id="PTHR24365:SF522">
    <property type="entry name" value="LOW QUALITY PROTEIN: TOLL-LIKE RECEPTOR 13-RELATED"/>
    <property type="match status" value="1"/>
</dbReference>
<dbReference type="InterPro" id="IPR001611">
    <property type="entry name" value="Leu-rich_rpt"/>
</dbReference>
<keyword evidence="10 14" id="KW-0472">Membrane</keyword>
<dbReference type="GO" id="GO:0005886">
    <property type="term" value="C:plasma membrane"/>
    <property type="evidence" value="ECO:0007669"/>
    <property type="project" value="TreeGrafter"/>
</dbReference>
<keyword evidence="3" id="KW-0399">Innate immunity</keyword>
<evidence type="ECO:0000313" key="16">
    <source>
        <dbReference type="EMBL" id="UZH24405.1"/>
    </source>
</evidence>
<dbReference type="PROSITE" id="PS50104">
    <property type="entry name" value="TIR"/>
    <property type="match status" value="2"/>
</dbReference>
<comment type="similarity">
    <text evidence="2">Belongs to the Toll-like receptor family.</text>
</comment>
<organism evidence="16">
    <name type="scientific">Mugilogobius chulae</name>
    <name type="common">yellowstripe goby</name>
    <dbReference type="NCBI Taxonomy" id="88201"/>
    <lineage>
        <taxon>Eukaryota</taxon>
        <taxon>Metazoa</taxon>
        <taxon>Chordata</taxon>
        <taxon>Craniata</taxon>
        <taxon>Vertebrata</taxon>
        <taxon>Euteleostomi</taxon>
        <taxon>Actinopterygii</taxon>
        <taxon>Neopterygii</taxon>
        <taxon>Teleostei</taxon>
        <taxon>Neoteleostei</taxon>
        <taxon>Acanthomorphata</taxon>
        <taxon>Gobiaria</taxon>
        <taxon>Gobiiformes</taxon>
        <taxon>Gobioidei</taxon>
        <taxon>Gobiidae</taxon>
        <taxon>Gobionellinae</taxon>
        <taxon>Mugilogobius</taxon>
    </lineage>
</organism>